<dbReference type="EMBL" id="CAEZTT010000060">
    <property type="protein sequence ID" value="CAB4576744.1"/>
    <property type="molecule type" value="Genomic_DNA"/>
</dbReference>
<organism evidence="1">
    <name type="scientific">freshwater metagenome</name>
    <dbReference type="NCBI Taxonomy" id="449393"/>
    <lineage>
        <taxon>unclassified sequences</taxon>
        <taxon>metagenomes</taxon>
        <taxon>ecological metagenomes</taxon>
    </lineage>
</organism>
<proteinExistence type="predicted"/>
<protein>
    <submittedName>
        <fullName evidence="1">Unannotated protein</fullName>
    </submittedName>
</protein>
<accession>A0A6J6EP08</accession>
<dbReference type="InterPro" id="IPR043913">
    <property type="entry name" value="DUF5764"/>
</dbReference>
<evidence type="ECO:0000313" key="1">
    <source>
        <dbReference type="EMBL" id="CAB4576744.1"/>
    </source>
</evidence>
<dbReference type="Pfam" id="PF19068">
    <property type="entry name" value="DUF5764"/>
    <property type="match status" value="1"/>
</dbReference>
<dbReference type="AlphaFoldDB" id="A0A6J6EP08"/>
<sequence>MDDYSMPVLIDAKNEYMKQVCTHLYIPVYKGLLGIYKEAKDDAISRGEPAKTLVLFQEYLAGITKWAPGTIKEAHNYVVKDSGCDYLDDLLSAVFVAQAKILTSVRTTQKQKKINLVIPRLEVFIHKVYIECAREFWKSPYLFSDFSIAPIEQQRNLRECEKIVKESIQETIRKMLPVKNILKEYLGENIEEADEEPTDITKNMSKKEENDIKKIIRKEIENYQTINTVAGSPAQSITETKHEDVNLRENADLRENVDLEDLVAPPQEDIPSINLGGDTPLDISIGGEIPLDITHTVDDGGLIDMGMMMGGDEVVIPDDTPAPAINVTEETDHSVSFDHSKDQVMLIPPRPNAGQPPPDDDDDNEFAIDFEVVEATPVQLSDEIIIE</sequence>
<reference evidence="1" key="1">
    <citation type="submission" date="2020-05" db="EMBL/GenBank/DDBJ databases">
        <authorList>
            <person name="Chiriac C."/>
            <person name="Salcher M."/>
            <person name="Ghai R."/>
            <person name="Kavagutti S V."/>
        </authorList>
    </citation>
    <scope>NUCLEOTIDE SEQUENCE</scope>
</reference>
<name>A0A6J6EP08_9ZZZZ</name>
<gene>
    <name evidence="1" type="ORF">UFOPK1726_00618</name>
</gene>